<sequence length="146" mass="16573">MPLIRLTIATRTSEDKILGCFLMESFVRDRDCGTTRTHIEFIRYQIQITPKCGNPTLSTTDLADDPMLKRADPGDLERCRQCKAARCQENKEDADRFVLGALRSCAVLARSAFVQFPSLQVTRALAGQEKVSRHQFLRRELVGWLA</sequence>
<evidence type="ECO:0000313" key="2">
    <source>
        <dbReference type="Proteomes" id="UP001196413"/>
    </source>
</evidence>
<evidence type="ECO:0000313" key="1">
    <source>
        <dbReference type="EMBL" id="KAJ1351475.1"/>
    </source>
</evidence>
<keyword evidence="2" id="KW-1185">Reference proteome</keyword>
<dbReference type="Proteomes" id="UP001196413">
    <property type="component" value="Unassembled WGS sequence"/>
</dbReference>
<organism evidence="1 2">
    <name type="scientific">Parelaphostrongylus tenuis</name>
    <name type="common">Meningeal worm</name>
    <dbReference type="NCBI Taxonomy" id="148309"/>
    <lineage>
        <taxon>Eukaryota</taxon>
        <taxon>Metazoa</taxon>
        <taxon>Ecdysozoa</taxon>
        <taxon>Nematoda</taxon>
        <taxon>Chromadorea</taxon>
        <taxon>Rhabditida</taxon>
        <taxon>Rhabditina</taxon>
        <taxon>Rhabditomorpha</taxon>
        <taxon>Strongyloidea</taxon>
        <taxon>Metastrongylidae</taxon>
        <taxon>Parelaphostrongylus</taxon>
    </lineage>
</organism>
<gene>
    <name evidence="1" type="ORF">KIN20_007485</name>
</gene>
<name>A0AAD5QK29_PARTN</name>
<dbReference type="AlphaFoldDB" id="A0AAD5QK29"/>
<protein>
    <submittedName>
        <fullName evidence="1">Uncharacterized protein</fullName>
    </submittedName>
</protein>
<proteinExistence type="predicted"/>
<reference evidence="1" key="1">
    <citation type="submission" date="2021-06" db="EMBL/GenBank/DDBJ databases">
        <title>Parelaphostrongylus tenuis whole genome reference sequence.</title>
        <authorList>
            <person name="Garwood T.J."/>
            <person name="Larsen P.A."/>
            <person name="Fountain-Jones N.M."/>
            <person name="Garbe J.R."/>
            <person name="Macchietto M.G."/>
            <person name="Kania S.A."/>
            <person name="Gerhold R.W."/>
            <person name="Richards J.E."/>
            <person name="Wolf T.M."/>
        </authorList>
    </citation>
    <scope>NUCLEOTIDE SEQUENCE</scope>
    <source>
        <strain evidence="1">MNPRO001-30</strain>
        <tissue evidence="1">Meninges</tissue>
    </source>
</reference>
<dbReference type="EMBL" id="JAHQIW010001081">
    <property type="protein sequence ID" value="KAJ1351475.1"/>
    <property type="molecule type" value="Genomic_DNA"/>
</dbReference>
<comment type="caution">
    <text evidence="1">The sequence shown here is derived from an EMBL/GenBank/DDBJ whole genome shotgun (WGS) entry which is preliminary data.</text>
</comment>
<accession>A0AAD5QK29</accession>